<sequence>MLVVLSRVGIDNPRGRRLRTNATITSPAATTAHRFVMAMTVSSRLNAISSTMTVSMNIESRKLISPYATRYSRKRNSPSGGITSSNCSAIQAGGYTVSTIAIATFTRMLMMKP</sequence>
<dbReference type="AlphaFoldDB" id="A0A8W7PUH1"/>
<evidence type="ECO:0000313" key="1">
    <source>
        <dbReference type="EnsemblMetazoa" id="ACOM038076-PA.1"/>
    </source>
</evidence>
<reference evidence="1" key="1">
    <citation type="submission" date="2022-08" db="UniProtKB">
        <authorList>
            <consortium name="EnsemblMetazoa"/>
        </authorList>
    </citation>
    <scope>IDENTIFICATION</scope>
</reference>
<dbReference type="EnsemblMetazoa" id="ACOM038076-RA">
    <property type="protein sequence ID" value="ACOM038076-PA.1"/>
    <property type="gene ID" value="ACOM038076"/>
</dbReference>
<protein>
    <submittedName>
        <fullName evidence="1">Uncharacterized protein</fullName>
    </submittedName>
</protein>
<organism evidence="1">
    <name type="scientific">Anopheles coluzzii</name>
    <name type="common">African malaria mosquito</name>
    <dbReference type="NCBI Taxonomy" id="1518534"/>
    <lineage>
        <taxon>Eukaryota</taxon>
        <taxon>Metazoa</taxon>
        <taxon>Ecdysozoa</taxon>
        <taxon>Arthropoda</taxon>
        <taxon>Hexapoda</taxon>
        <taxon>Insecta</taxon>
        <taxon>Pterygota</taxon>
        <taxon>Neoptera</taxon>
        <taxon>Endopterygota</taxon>
        <taxon>Diptera</taxon>
        <taxon>Nematocera</taxon>
        <taxon>Culicoidea</taxon>
        <taxon>Culicidae</taxon>
        <taxon>Anophelinae</taxon>
        <taxon>Anopheles</taxon>
    </lineage>
</organism>
<accession>A0A8W7PUH1</accession>
<dbReference type="Proteomes" id="UP000075882">
    <property type="component" value="Unassembled WGS sequence"/>
</dbReference>
<name>A0A8W7PUH1_ANOCL</name>
<proteinExistence type="predicted"/>